<proteinExistence type="predicted"/>
<evidence type="ECO:0000313" key="1">
    <source>
        <dbReference type="EMBL" id="KAJ8672020.1"/>
    </source>
</evidence>
<accession>A0ACC2NLF4</accession>
<dbReference type="EMBL" id="CM056743">
    <property type="protein sequence ID" value="KAJ8672020.1"/>
    <property type="molecule type" value="Genomic_DNA"/>
</dbReference>
<sequence length="363" mass="40045">MSMQYVQGGTRSCPSNKLGWRVDTPRPSGTVVPPVSVNSRPVNARRVEIVEESQSSEAESDSESASQRSGTSKRGLPVDPPYLPMPPQYPVGHRLLGANYRTLNRLTERNPELSRGETIWWDHDGIPFGIDDPRENRPHSNRTSCRDPKLKGGDPRDFSDDDPPPGYTLDSSRRRDPSLDSLSSDADQRGFQPNASRSRVPPTDSATANVNPRVTECASSRRPSRVESIPIASEMRERSPPTQAQRANMNANQSPRERSGDSYRNRAVSEQERGIPDHSQEPESRGVRSSAVPREREYYIEGSRSRVDPPTSHRGQREEILHPGGLESCGGRRVELERAGATSPGAEPGRAGVRDSTPSEDPA</sequence>
<dbReference type="Proteomes" id="UP001239111">
    <property type="component" value="Chromosome 3"/>
</dbReference>
<reference evidence="1" key="1">
    <citation type="submission" date="2023-04" db="EMBL/GenBank/DDBJ databases">
        <title>A chromosome-level genome assembly of the parasitoid wasp Eretmocerus hayati.</title>
        <authorList>
            <person name="Zhong Y."/>
            <person name="Liu S."/>
            <person name="Liu Y."/>
        </authorList>
    </citation>
    <scope>NUCLEOTIDE SEQUENCE</scope>
    <source>
        <strain evidence="1">ZJU_SS_LIU_2023</strain>
    </source>
</reference>
<protein>
    <submittedName>
        <fullName evidence="1">Uncharacterized protein</fullName>
    </submittedName>
</protein>
<gene>
    <name evidence="1" type="ORF">QAD02_003279</name>
</gene>
<organism evidence="1 2">
    <name type="scientific">Eretmocerus hayati</name>
    <dbReference type="NCBI Taxonomy" id="131215"/>
    <lineage>
        <taxon>Eukaryota</taxon>
        <taxon>Metazoa</taxon>
        <taxon>Ecdysozoa</taxon>
        <taxon>Arthropoda</taxon>
        <taxon>Hexapoda</taxon>
        <taxon>Insecta</taxon>
        <taxon>Pterygota</taxon>
        <taxon>Neoptera</taxon>
        <taxon>Endopterygota</taxon>
        <taxon>Hymenoptera</taxon>
        <taxon>Apocrita</taxon>
        <taxon>Proctotrupomorpha</taxon>
        <taxon>Chalcidoidea</taxon>
        <taxon>Aphelinidae</taxon>
        <taxon>Aphelininae</taxon>
        <taxon>Eretmocerus</taxon>
    </lineage>
</organism>
<comment type="caution">
    <text evidence="1">The sequence shown here is derived from an EMBL/GenBank/DDBJ whole genome shotgun (WGS) entry which is preliminary data.</text>
</comment>
<evidence type="ECO:0000313" key="2">
    <source>
        <dbReference type="Proteomes" id="UP001239111"/>
    </source>
</evidence>
<keyword evidence="2" id="KW-1185">Reference proteome</keyword>
<name>A0ACC2NLF4_9HYME</name>